<name>A0A1X4H8F4_HALEZ</name>
<dbReference type="Proteomes" id="UP000193587">
    <property type="component" value="Unassembled WGS sequence"/>
</dbReference>
<organism evidence="1 2">
    <name type="scientific">Halorubrum ezzemoulense DSM 17463</name>
    <dbReference type="NCBI Taxonomy" id="1121945"/>
    <lineage>
        <taxon>Archaea</taxon>
        <taxon>Methanobacteriati</taxon>
        <taxon>Methanobacteriota</taxon>
        <taxon>Stenosarchaea group</taxon>
        <taxon>Halobacteria</taxon>
        <taxon>Halobacteriales</taxon>
        <taxon>Haloferacaceae</taxon>
        <taxon>Halorubrum</taxon>
    </lineage>
</organism>
<evidence type="ECO:0000313" key="2">
    <source>
        <dbReference type="Proteomes" id="UP000193587"/>
    </source>
</evidence>
<sequence length="86" mass="10262">MYFISEIDFCIFHRIVDIHSWFIGVKRSGYSFYPISDYIMKGIVARLVHIPLKISKIDTHYLISSYPCLILFDTTHEFFTDFLYVI</sequence>
<dbReference type="AlphaFoldDB" id="A0A1X4H8F4"/>
<protein>
    <submittedName>
        <fullName evidence="1">Uncharacterized protein</fullName>
    </submittedName>
</protein>
<proteinExistence type="predicted"/>
<reference evidence="1 2" key="1">
    <citation type="submission" date="2017-04" db="EMBL/GenBank/DDBJ databases">
        <title>MLSA of the genus Halorubrum.</title>
        <authorList>
            <person name="De La Haba R."/>
            <person name="Sanchez-Porro C."/>
            <person name="Infante-Dominguez C."/>
            <person name="Ventosa A."/>
        </authorList>
    </citation>
    <scope>NUCLEOTIDE SEQUENCE [LARGE SCALE GENOMIC DNA]</scope>
    <source>
        <strain evidence="1 2">DSM 17463</strain>
    </source>
</reference>
<comment type="caution">
    <text evidence="1">The sequence shown here is derived from an EMBL/GenBank/DDBJ whole genome shotgun (WGS) entry which is preliminary data.</text>
</comment>
<evidence type="ECO:0000313" key="1">
    <source>
        <dbReference type="EMBL" id="OSP07567.1"/>
    </source>
</evidence>
<dbReference type="EMBL" id="NEDJ01000021">
    <property type="protein sequence ID" value="OSP07567.1"/>
    <property type="molecule type" value="Genomic_DNA"/>
</dbReference>
<accession>A0A1X4H8F4</accession>
<gene>
    <name evidence="1" type="ORF">B9H04_07795</name>
</gene>